<dbReference type="OrthoDB" id="3584570at2"/>
<dbReference type="AlphaFoldDB" id="A0A511R3X5"/>
<evidence type="ECO:0008006" key="4">
    <source>
        <dbReference type="Google" id="ProtNLM"/>
    </source>
</evidence>
<protein>
    <recommendedName>
        <fullName evidence="4">Holin</fullName>
    </recommendedName>
</protein>
<dbReference type="Proteomes" id="UP000321197">
    <property type="component" value="Unassembled WGS sequence"/>
</dbReference>
<sequence length="124" mass="13579">MEPAQSTTDLLSRLEPWQFFGVMGAFAVAGALLKVLVESVRSKFWKQALRVLSSAFWGTLAAILVSDWLTLSPKSLLVLATLLGWVGFEATLGNLLRLVGKKTDLKLEAPKPPRKKPRSKSSAK</sequence>
<keyword evidence="1" id="KW-0472">Membrane</keyword>
<proteinExistence type="predicted"/>
<gene>
    <name evidence="2" type="ORF">MHY01S_24700</name>
</gene>
<dbReference type="EMBL" id="BJXL01000090">
    <property type="protein sequence ID" value="GEM84304.1"/>
    <property type="molecule type" value="Genomic_DNA"/>
</dbReference>
<keyword evidence="1" id="KW-1133">Transmembrane helix</keyword>
<evidence type="ECO:0000313" key="3">
    <source>
        <dbReference type="Proteomes" id="UP000321197"/>
    </source>
</evidence>
<feature type="transmembrane region" description="Helical" evidence="1">
    <location>
        <begin position="75"/>
        <end position="96"/>
    </location>
</feature>
<evidence type="ECO:0000256" key="1">
    <source>
        <dbReference type="SAM" id="Phobius"/>
    </source>
</evidence>
<reference evidence="2 3" key="1">
    <citation type="submission" date="2019-07" db="EMBL/GenBank/DDBJ databases">
        <title>Whole genome shotgun sequence of Meiothermus hypogaeus NBRC 106114.</title>
        <authorList>
            <person name="Hosoyama A."/>
            <person name="Uohara A."/>
            <person name="Ohji S."/>
            <person name="Ichikawa N."/>
        </authorList>
    </citation>
    <scope>NUCLEOTIDE SEQUENCE [LARGE SCALE GENOMIC DNA]</scope>
    <source>
        <strain evidence="2 3">NBRC 106114</strain>
    </source>
</reference>
<accession>A0A511R3X5</accession>
<keyword evidence="1" id="KW-0812">Transmembrane</keyword>
<dbReference type="RefSeq" id="WP_119340823.1">
    <property type="nucleotide sequence ID" value="NZ_BJXL01000090.1"/>
</dbReference>
<evidence type="ECO:0000313" key="2">
    <source>
        <dbReference type="EMBL" id="GEM84304.1"/>
    </source>
</evidence>
<feature type="transmembrane region" description="Helical" evidence="1">
    <location>
        <begin position="49"/>
        <end position="69"/>
    </location>
</feature>
<organism evidence="2 3">
    <name type="scientific">Meiothermus hypogaeus NBRC 106114</name>
    <dbReference type="NCBI Taxonomy" id="1227553"/>
    <lineage>
        <taxon>Bacteria</taxon>
        <taxon>Thermotogati</taxon>
        <taxon>Deinococcota</taxon>
        <taxon>Deinococci</taxon>
        <taxon>Thermales</taxon>
        <taxon>Thermaceae</taxon>
        <taxon>Meiothermus</taxon>
    </lineage>
</organism>
<comment type="caution">
    <text evidence="2">The sequence shown here is derived from an EMBL/GenBank/DDBJ whole genome shotgun (WGS) entry which is preliminary data.</text>
</comment>
<name>A0A511R3X5_9DEIN</name>
<feature type="transmembrane region" description="Helical" evidence="1">
    <location>
        <begin position="17"/>
        <end position="37"/>
    </location>
</feature>